<proteinExistence type="predicted"/>
<comment type="caution">
    <text evidence="3">The sequence shown here is derived from an EMBL/GenBank/DDBJ whole genome shotgun (WGS) entry which is preliminary data.</text>
</comment>
<evidence type="ECO:0000313" key="4">
    <source>
        <dbReference type="Proteomes" id="UP000664658"/>
    </source>
</evidence>
<sequence>MINYKQQGEGPVLVLIHGLFGTLDNLGLLARDLVDDYRIIQVDLRNHGQSFHSAEMNYEAMAADVLQLLDQLQIPQASFIGHSMGGKVAMKIAQLAPTRVEQLIVLDMSPVDYQTRRHDQVFSALHAVDQARPARRTQAAELMRHHLKEEGVIQFLLKSFAPSDESSWRFAVRELENNYPQIVGWNEGTPFNKPVLFIKGEHSPYIQDKFRPDILRQFPQAKAHVIQGTGHWLHAEKPDAVLRAIRRFLNADSR</sequence>
<dbReference type="Gene3D" id="3.40.50.1820">
    <property type="entry name" value="alpha/beta hydrolase"/>
    <property type="match status" value="1"/>
</dbReference>
<dbReference type="Pfam" id="PF00561">
    <property type="entry name" value="Abhydrolase_1"/>
    <property type="match status" value="1"/>
</dbReference>
<dbReference type="RefSeq" id="WP_047709255.1">
    <property type="nucleotide sequence ID" value="NZ_CP087711.1"/>
</dbReference>
<name>A0A8I1W4Z6_PLESH</name>
<dbReference type="GeneID" id="69703979"/>
<dbReference type="InterPro" id="IPR000639">
    <property type="entry name" value="Epox_hydrolase-like"/>
</dbReference>
<reference evidence="3" key="1">
    <citation type="submission" date="2021-03" db="EMBL/GenBank/DDBJ databases">
        <title>Plesiomonas shigelloides zfcc0051, isolated from zebrafish feces.</title>
        <authorList>
            <person name="Vanderhoek Z."/>
            <person name="Gaulke C."/>
        </authorList>
    </citation>
    <scope>NUCLEOTIDE SEQUENCE</scope>
    <source>
        <strain evidence="3">Zfcc0051</strain>
    </source>
</reference>
<dbReference type="PRINTS" id="PR00412">
    <property type="entry name" value="EPOXHYDRLASE"/>
</dbReference>
<dbReference type="PANTHER" id="PTHR46118">
    <property type="entry name" value="PROTEIN ABHD11"/>
    <property type="match status" value="1"/>
</dbReference>
<dbReference type="AlphaFoldDB" id="A0A8I1W4Z6"/>
<dbReference type="InterPro" id="IPR000073">
    <property type="entry name" value="AB_hydrolase_1"/>
</dbReference>
<protein>
    <submittedName>
        <fullName evidence="3">Alpha/beta fold hydrolase</fullName>
    </submittedName>
</protein>
<gene>
    <name evidence="3" type="ORF">J2R62_02745</name>
</gene>
<dbReference type="EMBL" id="JAFNAA010000002">
    <property type="protein sequence ID" value="MBO1107151.1"/>
    <property type="molecule type" value="Genomic_DNA"/>
</dbReference>
<dbReference type="PRINTS" id="PR00111">
    <property type="entry name" value="ABHYDROLASE"/>
</dbReference>
<dbReference type="SUPFAM" id="SSF53474">
    <property type="entry name" value="alpha/beta-Hydrolases"/>
    <property type="match status" value="1"/>
</dbReference>
<dbReference type="InterPro" id="IPR029058">
    <property type="entry name" value="AB_hydrolase_fold"/>
</dbReference>
<evidence type="ECO:0000259" key="2">
    <source>
        <dbReference type="Pfam" id="PF00561"/>
    </source>
</evidence>
<accession>A0A8I1W4Z6</accession>
<evidence type="ECO:0000313" key="3">
    <source>
        <dbReference type="EMBL" id="MBO1107151.1"/>
    </source>
</evidence>
<dbReference type="FunFam" id="3.40.50.1820:FF:000039">
    <property type="entry name" value="Esterase ybfF"/>
    <property type="match status" value="1"/>
</dbReference>
<dbReference type="GO" id="GO:0016787">
    <property type="term" value="F:hydrolase activity"/>
    <property type="evidence" value="ECO:0007669"/>
    <property type="project" value="UniProtKB-KW"/>
</dbReference>
<organism evidence="3 4">
    <name type="scientific">Plesiomonas shigelloides</name>
    <name type="common">Aeromonas shigelloides</name>
    <dbReference type="NCBI Taxonomy" id="703"/>
    <lineage>
        <taxon>Bacteria</taxon>
        <taxon>Pseudomonadati</taxon>
        <taxon>Pseudomonadota</taxon>
        <taxon>Gammaproteobacteria</taxon>
        <taxon>Enterobacterales</taxon>
        <taxon>Enterobacteriaceae</taxon>
        <taxon>Plesiomonas</taxon>
    </lineage>
</organism>
<dbReference type="PANTHER" id="PTHR46118:SF4">
    <property type="entry name" value="PROTEIN ABHD11"/>
    <property type="match status" value="1"/>
</dbReference>
<dbReference type="Proteomes" id="UP000664658">
    <property type="component" value="Unassembled WGS sequence"/>
</dbReference>
<feature type="domain" description="AB hydrolase-1" evidence="2">
    <location>
        <begin position="11"/>
        <end position="238"/>
    </location>
</feature>
<keyword evidence="1 3" id="KW-0378">Hydrolase</keyword>
<evidence type="ECO:0000256" key="1">
    <source>
        <dbReference type="ARBA" id="ARBA00022801"/>
    </source>
</evidence>